<gene>
    <name evidence="2" type="ORF">HERI1096_LOCUS33531</name>
</gene>
<feature type="region of interest" description="Disordered" evidence="1">
    <location>
        <begin position="45"/>
        <end position="69"/>
    </location>
</feature>
<protein>
    <submittedName>
        <fullName evidence="2">Uncharacterized protein</fullName>
    </submittedName>
</protein>
<proteinExistence type="predicted"/>
<dbReference type="SUPFAM" id="SSF51197">
    <property type="entry name" value="Clavaminate synthase-like"/>
    <property type="match status" value="1"/>
</dbReference>
<name>A0A7S3BPA0_9EUKA</name>
<reference evidence="2" key="1">
    <citation type="submission" date="2021-01" db="EMBL/GenBank/DDBJ databases">
        <authorList>
            <person name="Corre E."/>
            <person name="Pelletier E."/>
            <person name="Niang G."/>
            <person name="Scheremetjew M."/>
            <person name="Finn R."/>
            <person name="Kale V."/>
            <person name="Holt S."/>
            <person name="Cochrane G."/>
            <person name="Meng A."/>
            <person name="Brown T."/>
            <person name="Cohen L."/>
        </authorList>
    </citation>
    <scope>NUCLEOTIDE SEQUENCE</scope>
    <source>
        <strain evidence="2">CCMP281</strain>
    </source>
</reference>
<dbReference type="AlphaFoldDB" id="A0A7S3BPA0"/>
<sequence>MTHSFLQPHEGRLKCVLCGGTLVATSDKAVKQHLKSITHKRAVLSSGGSNGEVVSKGSQRPAEQDDEGEDAIEARELAFELGLPTPDPDLSSYIRHRQHFRALLGVDAPGCLLPPPVFRNPRKECPALDRPFLTPQAGAIPVVPECLDDALHAYFTARKDAHPRVDVEELGREVVSWTEARRVLQAADADGRRFWCTFHIADMAHPTWYPKACKGASGVGEGPGSAPTQDQIIVGRGRTGIGIHADSYGPDRELCSCLLTIMRGRKHVMMLPPCCGVGDKCSWFDDGDEFPLEPDPQLLQRIASVGGYFFTMQALSESEDVPLALFTPAGWFHWLIGDGRPATASEAVGGAAGIEEGDGVDAMRPNDWHVVFGGCFPQRAPTANRARDRPEQAR</sequence>
<accession>A0A7S3BPA0</accession>
<organism evidence="2">
    <name type="scientific">Haptolina ericina</name>
    <dbReference type="NCBI Taxonomy" id="156174"/>
    <lineage>
        <taxon>Eukaryota</taxon>
        <taxon>Haptista</taxon>
        <taxon>Haptophyta</taxon>
        <taxon>Prymnesiophyceae</taxon>
        <taxon>Prymnesiales</taxon>
        <taxon>Prymnesiaceae</taxon>
        <taxon>Haptolina</taxon>
    </lineage>
</organism>
<dbReference type="Gene3D" id="2.60.120.650">
    <property type="entry name" value="Cupin"/>
    <property type="match status" value="1"/>
</dbReference>
<dbReference type="EMBL" id="HBHX01060639">
    <property type="protein sequence ID" value="CAE0140895.1"/>
    <property type="molecule type" value="Transcribed_RNA"/>
</dbReference>
<evidence type="ECO:0000313" key="2">
    <source>
        <dbReference type="EMBL" id="CAE0140895.1"/>
    </source>
</evidence>
<evidence type="ECO:0000256" key="1">
    <source>
        <dbReference type="SAM" id="MobiDB-lite"/>
    </source>
</evidence>